<gene>
    <name evidence="2" type="ORF">Sru01_04990</name>
</gene>
<reference evidence="2" key="1">
    <citation type="submission" date="2021-01" db="EMBL/GenBank/DDBJ databases">
        <title>Whole genome shotgun sequence of Sphaerisporangium rufum NBRC 109079.</title>
        <authorList>
            <person name="Komaki H."/>
            <person name="Tamura T."/>
        </authorList>
    </citation>
    <scope>NUCLEOTIDE SEQUENCE</scope>
    <source>
        <strain evidence="2">NBRC 109079</strain>
    </source>
</reference>
<keyword evidence="3" id="KW-1185">Reference proteome</keyword>
<sequence length="99" mass="11062">MAEVPNPLYTYLTQLRQRVHEVQDKLGKKLDKPTNSMAGKKVWTSPTADAWGGRLSDQRRAYNDALAGLDDELSGMLARTPKTCSPAEAKMLRMDLQGR</sequence>
<dbReference type="AlphaFoldDB" id="A0A919R214"/>
<name>A0A919R214_9ACTN</name>
<comment type="caution">
    <text evidence="2">The sequence shown here is derived from an EMBL/GenBank/DDBJ whole genome shotgun (WGS) entry which is preliminary data.</text>
</comment>
<evidence type="ECO:0000313" key="3">
    <source>
        <dbReference type="Proteomes" id="UP000655287"/>
    </source>
</evidence>
<evidence type="ECO:0000256" key="1">
    <source>
        <dbReference type="SAM" id="MobiDB-lite"/>
    </source>
</evidence>
<feature type="region of interest" description="Disordered" evidence="1">
    <location>
        <begin position="25"/>
        <end position="50"/>
    </location>
</feature>
<accession>A0A919R214</accession>
<organism evidence="2 3">
    <name type="scientific">Sphaerisporangium rufum</name>
    <dbReference type="NCBI Taxonomy" id="1381558"/>
    <lineage>
        <taxon>Bacteria</taxon>
        <taxon>Bacillati</taxon>
        <taxon>Actinomycetota</taxon>
        <taxon>Actinomycetes</taxon>
        <taxon>Streptosporangiales</taxon>
        <taxon>Streptosporangiaceae</taxon>
        <taxon>Sphaerisporangium</taxon>
    </lineage>
</organism>
<protein>
    <submittedName>
        <fullName evidence="2">Uncharacterized protein</fullName>
    </submittedName>
</protein>
<dbReference type="Proteomes" id="UP000655287">
    <property type="component" value="Unassembled WGS sequence"/>
</dbReference>
<evidence type="ECO:0000313" key="2">
    <source>
        <dbReference type="EMBL" id="GII75517.1"/>
    </source>
</evidence>
<proteinExistence type="predicted"/>
<dbReference type="RefSeq" id="WP_203982176.1">
    <property type="nucleotide sequence ID" value="NZ_BOOU01000007.1"/>
</dbReference>
<dbReference type="EMBL" id="BOOU01000007">
    <property type="protein sequence ID" value="GII75517.1"/>
    <property type="molecule type" value="Genomic_DNA"/>
</dbReference>